<keyword evidence="4 10" id="KW-0436">Ligase</keyword>
<evidence type="ECO:0000313" key="11">
    <source>
        <dbReference type="EMBL" id="VFU09771.1"/>
    </source>
</evidence>
<dbReference type="PANTHER" id="PTHR34378">
    <property type="entry name" value="GLUTAMATE--CYSTEINE LIGASE, CHLOROPLASTIC"/>
    <property type="match status" value="1"/>
</dbReference>
<evidence type="ECO:0000256" key="2">
    <source>
        <dbReference type="ARBA" id="ARBA00010253"/>
    </source>
</evidence>
<organism evidence="11 12">
    <name type="scientific">Methylocella tundrae</name>
    <dbReference type="NCBI Taxonomy" id="227605"/>
    <lineage>
        <taxon>Bacteria</taxon>
        <taxon>Pseudomonadati</taxon>
        <taxon>Pseudomonadota</taxon>
        <taxon>Alphaproteobacteria</taxon>
        <taxon>Hyphomicrobiales</taxon>
        <taxon>Beijerinckiaceae</taxon>
        <taxon>Methylocella</taxon>
    </lineage>
</organism>
<dbReference type="GO" id="GO:0006750">
    <property type="term" value="P:glutathione biosynthetic process"/>
    <property type="evidence" value="ECO:0007669"/>
    <property type="project" value="UniProtKB-UniRule"/>
</dbReference>
<evidence type="ECO:0000313" key="12">
    <source>
        <dbReference type="Proteomes" id="UP000294360"/>
    </source>
</evidence>
<dbReference type="Pfam" id="PF04107">
    <property type="entry name" value="GCS2"/>
    <property type="match status" value="1"/>
</dbReference>
<dbReference type="AlphaFoldDB" id="A0A4U8Z300"/>
<dbReference type="NCBIfam" id="TIGR01436">
    <property type="entry name" value="glu_cys_lig_pln"/>
    <property type="match status" value="1"/>
</dbReference>
<dbReference type="SUPFAM" id="SSF55931">
    <property type="entry name" value="Glutamine synthetase/guanido kinase"/>
    <property type="match status" value="1"/>
</dbReference>
<comment type="catalytic activity">
    <reaction evidence="10">
        <text>L-cysteine + L-glutamate + ATP = gamma-L-glutamyl-L-cysteine + ADP + phosphate + H(+)</text>
        <dbReference type="Rhea" id="RHEA:13285"/>
        <dbReference type="ChEBI" id="CHEBI:15378"/>
        <dbReference type="ChEBI" id="CHEBI:29985"/>
        <dbReference type="ChEBI" id="CHEBI:30616"/>
        <dbReference type="ChEBI" id="CHEBI:35235"/>
        <dbReference type="ChEBI" id="CHEBI:43474"/>
        <dbReference type="ChEBI" id="CHEBI:58173"/>
        <dbReference type="ChEBI" id="CHEBI:456216"/>
        <dbReference type="EC" id="6.3.2.2"/>
    </reaction>
</comment>
<keyword evidence="7 10" id="KW-0067">ATP-binding</keyword>
<dbReference type="InterPro" id="IPR006336">
    <property type="entry name" value="GCS2"/>
</dbReference>
<keyword evidence="5" id="KW-0317">Glutathione biosynthesis</keyword>
<dbReference type="GO" id="GO:0005524">
    <property type="term" value="F:ATP binding"/>
    <property type="evidence" value="ECO:0007669"/>
    <property type="project" value="UniProtKB-UniRule"/>
</dbReference>
<dbReference type="InterPro" id="IPR035434">
    <property type="entry name" value="GCL_bact_plant"/>
</dbReference>
<protein>
    <recommendedName>
        <fullName evidence="10">Glutamate--cysteine ligase</fullName>
        <ecNumber evidence="10">6.3.2.2</ecNumber>
    </recommendedName>
</protein>
<dbReference type="RefSeq" id="WP_134490252.1">
    <property type="nucleotide sequence ID" value="NZ_CP139089.1"/>
</dbReference>
<dbReference type="Gene3D" id="3.30.590.20">
    <property type="match status" value="1"/>
</dbReference>
<keyword evidence="9" id="KW-1015">Disulfide bond</keyword>
<comment type="similarity">
    <text evidence="2">Belongs to the carboxylate-amine ligase family. Glutamate--cysteine ligase type 2 subfamily.</text>
</comment>
<sequence length="465" mass="51192">MARDVSDSTPITSRDELVAWFEAGSTPPERFAIGTEHEKIPFYRACHSAVPYEGRPTDCPPASSFAGVRGLLEGMRAKLGWEAICDGAHIIGLYDEWGGGAISLEPGGQFELSGAPLATIHQTEAELDRHFAVLQGVAAAFGIGFLSLGMNPKWRLSEIPTMPKQRYAIMANYMPKVGERGLDMMFRTSTVQANLDFSSEADMVQKLRVSLALQPVATALFANSPFTEGKLNGFLSARSEIWRHTDAARTGTLAFAFEPGMGFERYVDYALDVPMYFVKRGETYIDVAGASFRDLLAGKLAACPGEQATLSDWANHLSTIFPEVRLKRYLEMRGADAGPRPMLTALPALFAGLFYDSAALDQAHQLIKPWTADDREKLRADTPRLGLDAKIAGRPLRDVARDVLSLARVGLKRRARLDEQGRDEAYFLDPLDVIAEGRTEAERLIDLFKTEWGGSVEPAFEQCAY</sequence>
<dbReference type="Proteomes" id="UP000294360">
    <property type="component" value="Chromosome"/>
</dbReference>
<evidence type="ECO:0000256" key="3">
    <source>
        <dbReference type="ARBA" id="ARBA00011153"/>
    </source>
</evidence>
<comment type="pathway">
    <text evidence="1">Sulfur metabolism; glutathione biosynthesis; glutathione from L-cysteine and L-glutamate: step 1/2.</text>
</comment>
<evidence type="ECO:0000256" key="5">
    <source>
        <dbReference type="ARBA" id="ARBA00022684"/>
    </source>
</evidence>
<dbReference type="PANTHER" id="PTHR34378:SF1">
    <property type="entry name" value="GLUTAMATE--CYSTEINE LIGASE, CHLOROPLASTIC"/>
    <property type="match status" value="1"/>
</dbReference>
<dbReference type="GO" id="GO:0004357">
    <property type="term" value="F:glutamate-cysteine ligase activity"/>
    <property type="evidence" value="ECO:0007669"/>
    <property type="project" value="UniProtKB-UniRule"/>
</dbReference>
<keyword evidence="8" id="KW-0809">Transit peptide</keyword>
<dbReference type="OrthoDB" id="9780152at2"/>
<dbReference type="EC" id="6.3.2.2" evidence="10"/>
<comment type="function">
    <text evidence="10">Catalyzes the synthesis of gamma-glutamylcysteine (gamma-GC).</text>
</comment>
<accession>A0A4U8Z300</accession>
<dbReference type="InterPro" id="IPR011556">
    <property type="entry name" value="Glut_cys_lig_pln_type"/>
</dbReference>
<dbReference type="InterPro" id="IPR014746">
    <property type="entry name" value="Gln_synth/guanido_kin_cat_dom"/>
</dbReference>
<dbReference type="PIRSF" id="PIRSF017901">
    <property type="entry name" value="GCL"/>
    <property type="match status" value="1"/>
</dbReference>
<evidence type="ECO:0000256" key="4">
    <source>
        <dbReference type="ARBA" id="ARBA00022598"/>
    </source>
</evidence>
<comment type="subunit">
    <text evidence="3">Homodimer or monomer when oxidized or reduced, respectively.</text>
</comment>
<proteinExistence type="inferred from homology"/>
<evidence type="ECO:0000256" key="8">
    <source>
        <dbReference type="ARBA" id="ARBA00022946"/>
    </source>
</evidence>
<dbReference type="KEGG" id="mtun:MTUNDRAET4_2884"/>
<comment type="similarity">
    <text evidence="10">Belongs to the glutamate--cysteine ligase type 2 family. EgtA subfamily.</text>
</comment>
<name>A0A4U8Z300_METTU</name>
<evidence type="ECO:0000256" key="6">
    <source>
        <dbReference type="ARBA" id="ARBA00022741"/>
    </source>
</evidence>
<gene>
    <name evidence="11" type="ORF">MTUNDRAET4_2884</name>
</gene>
<dbReference type="EMBL" id="LR536450">
    <property type="protein sequence ID" value="VFU09771.1"/>
    <property type="molecule type" value="Genomic_DNA"/>
</dbReference>
<reference evidence="11 12" key="1">
    <citation type="submission" date="2019-03" db="EMBL/GenBank/DDBJ databases">
        <authorList>
            <person name="Kox A.R. M."/>
        </authorList>
    </citation>
    <scope>NUCLEOTIDE SEQUENCE [LARGE SCALE GENOMIC DNA]</scope>
    <source>
        <strain evidence="11">MTUNDRAET4 annotated genome</strain>
    </source>
</reference>
<evidence type="ECO:0000256" key="7">
    <source>
        <dbReference type="ARBA" id="ARBA00022840"/>
    </source>
</evidence>
<evidence type="ECO:0000256" key="9">
    <source>
        <dbReference type="ARBA" id="ARBA00023157"/>
    </source>
</evidence>
<evidence type="ECO:0000256" key="10">
    <source>
        <dbReference type="PIRNR" id="PIRNR017901"/>
    </source>
</evidence>
<evidence type="ECO:0000256" key="1">
    <source>
        <dbReference type="ARBA" id="ARBA00005006"/>
    </source>
</evidence>
<keyword evidence="6 10" id="KW-0547">Nucleotide-binding</keyword>